<keyword evidence="3" id="KW-1185">Reference proteome</keyword>
<evidence type="ECO:0000256" key="1">
    <source>
        <dbReference type="SAM" id="MobiDB-lite"/>
    </source>
</evidence>
<sequence>MTKTAPELASPIQHCALNQREDDWPLGIIMCNRFHTRGKASKDSGLDSASLRPRSRDLATMPPRPFNL</sequence>
<feature type="region of interest" description="Disordered" evidence="1">
    <location>
        <begin position="38"/>
        <end position="68"/>
    </location>
</feature>
<dbReference type="AlphaFoldDB" id="A0A4Y1ZSN3"/>
<evidence type="ECO:0000313" key="2">
    <source>
        <dbReference type="EMBL" id="GBL63986.1"/>
    </source>
</evidence>
<reference evidence="2 3" key="1">
    <citation type="journal article" date="2019" name="Sci. Rep.">
        <title>Orb-weaving spider Araneus ventricosus genome elucidates the spidroin gene catalogue.</title>
        <authorList>
            <person name="Kono N."/>
            <person name="Nakamura H."/>
            <person name="Ohtoshi R."/>
            <person name="Moran D.A.P."/>
            <person name="Shinohara A."/>
            <person name="Yoshida Y."/>
            <person name="Fujiwara M."/>
            <person name="Mori M."/>
            <person name="Tomita M."/>
            <person name="Arakawa K."/>
        </authorList>
    </citation>
    <scope>NUCLEOTIDE SEQUENCE [LARGE SCALE GENOMIC DNA]</scope>
</reference>
<comment type="caution">
    <text evidence="2">The sequence shown here is derived from an EMBL/GenBank/DDBJ whole genome shotgun (WGS) entry which is preliminary data.</text>
</comment>
<feature type="non-terminal residue" evidence="2">
    <location>
        <position position="68"/>
    </location>
</feature>
<dbReference type="Proteomes" id="UP000499080">
    <property type="component" value="Unassembled WGS sequence"/>
</dbReference>
<proteinExistence type="predicted"/>
<protein>
    <submittedName>
        <fullName evidence="2">Uncharacterized protein</fullName>
    </submittedName>
</protein>
<gene>
    <name evidence="2" type="ORF">AVEN_137919_1</name>
</gene>
<dbReference type="EMBL" id="BGPR01077080">
    <property type="protein sequence ID" value="GBL63986.1"/>
    <property type="molecule type" value="Genomic_DNA"/>
</dbReference>
<evidence type="ECO:0000313" key="3">
    <source>
        <dbReference type="Proteomes" id="UP000499080"/>
    </source>
</evidence>
<accession>A0A4Y1ZSN3</accession>
<name>A0A4Y1ZSN3_ARAVE</name>
<organism evidence="2 3">
    <name type="scientific">Araneus ventricosus</name>
    <name type="common">Orbweaver spider</name>
    <name type="synonym">Epeira ventricosa</name>
    <dbReference type="NCBI Taxonomy" id="182803"/>
    <lineage>
        <taxon>Eukaryota</taxon>
        <taxon>Metazoa</taxon>
        <taxon>Ecdysozoa</taxon>
        <taxon>Arthropoda</taxon>
        <taxon>Chelicerata</taxon>
        <taxon>Arachnida</taxon>
        <taxon>Araneae</taxon>
        <taxon>Araneomorphae</taxon>
        <taxon>Entelegynae</taxon>
        <taxon>Araneoidea</taxon>
        <taxon>Araneidae</taxon>
        <taxon>Araneus</taxon>
    </lineage>
</organism>